<dbReference type="InterPro" id="IPR045584">
    <property type="entry name" value="Pilin-like"/>
</dbReference>
<evidence type="ECO:0000313" key="15">
    <source>
        <dbReference type="Proteomes" id="UP001317963"/>
    </source>
</evidence>
<comment type="similarity">
    <text evidence="2 10">Belongs to the GSP K family.</text>
</comment>
<name>A0ABY6Q504_9GAMM</name>
<proteinExistence type="inferred from homology"/>
<feature type="region of interest" description="Disordered" evidence="11">
    <location>
        <begin position="128"/>
        <end position="154"/>
    </location>
</feature>
<dbReference type="SUPFAM" id="SSF158544">
    <property type="entry name" value="GspK insert domain-like"/>
    <property type="match status" value="1"/>
</dbReference>
<evidence type="ECO:0000256" key="4">
    <source>
        <dbReference type="ARBA" id="ARBA00022475"/>
    </source>
</evidence>
<keyword evidence="6 12" id="KW-0812">Transmembrane</keyword>
<evidence type="ECO:0000313" key="14">
    <source>
        <dbReference type="EMBL" id="UZP74352.1"/>
    </source>
</evidence>
<accession>A0ABY6Q504</accession>
<dbReference type="InterPro" id="IPR049031">
    <property type="entry name" value="T2SSK_SAM-like_1st"/>
</dbReference>
<sequence length="363" mass="39916">MSCLPSNKRHLGNDAQTGAALVIALLVFALSAALMVGVQRDFSLQLQRSTNTFFAEQGWSFLLGAESLAELALRLDADEDGLSDAPVDSLLEIWAQPQAPFPLDGIGFLSGDISDLQGRFNLNGLVEIPRQPGSRNPDEQEQDTAQVVDGSSDESKRFNAQQRVFLRLLLSIEEAELNRGEAIRIVERVSDFIDADRNPRLDGAESEVYLTSAFPYRPPNRPLASVSELRAVDGITPELYRLLAPYLTVWPVEGSKVNILTASPQLLGALSGDDAFEPLAPQEVARVIELRAEGMITDVDTYLSDALFTNATTTELRNLIDVKSDWFLLDARVEIAGRERRLSSVLNRQGRAVSVIHRTEGEL</sequence>
<reference evidence="14 15" key="1">
    <citation type="submission" date="2019-02" db="EMBL/GenBank/DDBJ databases">
        <title>Halieaceae_genomes.</title>
        <authorList>
            <person name="Li S.-H."/>
        </authorList>
    </citation>
    <scope>NUCLEOTIDE SEQUENCE [LARGE SCALE GENOMIC DNA]</scope>
    <source>
        <strain evidence="14 15">JH123</strain>
    </source>
</reference>
<keyword evidence="9 10" id="KW-0472">Membrane</keyword>
<evidence type="ECO:0000256" key="11">
    <source>
        <dbReference type="SAM" id="MobiDB-lite"/>
    </source>
</evidence>
<keyword evidence="4 10" id="KW-1003">Cell membrane</keyword>
<dbReference type="Gene3D" id="3.30.1300.30">
    <property type="entry name" value="GSPII I/J protein-like"/>
    <property type="match status" value="1"/>
</dbReference>
<dbReference type="EMBL" id="CP036501">
    <property type="protein sequence ID" value="UZP74352.1"/>
    <property type="molecule type" value="Genomic_DNA"/>
</dbReference>
<protein>
    <recommendedName>
        <fullName evidence="10">Type II secretion system protein K</fullName>
    </recommendedName>
</protein>
<keyword evidence="8 12" id="KW-1133">Transmembrane helix</keyword>
<evidence type="ECO:0000256" key="5">
    <source>
        <dbReference type="ARBA" id="ARBA00022519"/>
    </source>
</evidence>
<dbReference type="PANTHER" id="PTHR38831">
    <property type="entry name" value="TYPE II SECRETION SYSTEM PROTEIN K"/>
    <property type="match status" value="1"/>
</dbReference>
<keyword evidence="15" id="KW-1185">Reference proteome</keyword>
<keyword evidence="3 10" id="KW-0813">Transport</keyword>
<dbReference type="SUPFAM" id="SSF54523">
    <property type="entry name" value="Pili subunits"/>
    <property type="match status" value="1"/>
</dbReference>
<evidence type="ECO:0000256" key="10">
    <source>
        <dbReference type="PIRNR" id="PIRNR002786"/>
    </source>
</evidence>
<evidence type="ECO:0000256" key="12">
    <source>
        <dbReference type="SAM" id="Phobius"/>
    </source>
</evidence>
<evidence type="ECO:0000256" key="7">
    <source>
        <dbReference type="ARBA" id="ARBA00022927"/>
    </source>
</evidence>
<dbReference type="InterPro" id="IPR038072">
    <property type="entry name" value="GspK_central_sf"/>
</dbReference>
<evidence type="ECO:0000256" key="8">
    <source>
        <dbReference type="ARBA" id="ARBA00022989"/>
    </source>
</evidence>
<gene>
    <name evidence="14" type="ORF">E0F26_06175</name>
</gene>
<feature type="domain" description="T2SS protein K first SAM-like" evidence="13">
    <location>
        <begin position="118"/>
        <end position="251"/>
    </location>
</feature>
<evidence type="ECO:0000256" key="2">
    <source>
        <dbReference type="ARBA" id="ARBA00007246"/>
    </source>
</evidence>
<dbReference type="NCBIfam" id="NF037980">
    <property type="entry name" value="T2SS_GspK"/>
    <property type="match status" value="1"/>
</dbReference>
<keyword evidence="7" id="KW-0653">Protein transport</keyword>
<evidence type="ECO:0000259" key="13">
    <source>
        <dbReference type="Pfam" id="PF21687"/>
    </source>
</evidence>
<evidence type="ECO:0000256" key="6">
    <source>
        <dbReference type="ARBA" id="ARBA00022692"/>
    </source>
</evidence>
<dbReference type="Gene3D" id="1.10.40.60">
    <property type="entry name" value="EpsJ-like"/>
    <property type="match status" value="2"/>
</dbReference>
<evidence type="ECO:0000256" key="1">
    <source>
        <dbReference type="ARBA" id="ARBA00004533"/>
    </source>
</evidence>
<feature type="transmembrane region" description="Helical" evidence="12">
    <location>
        <begin position="20"/>
        <end position="38"/>
    </location>
</feature>
<dbReference type="PANTHER" id="PTHR38831:SF1">
    <property type="entry name" value="TYPE II SECRETION SYSTEM PROTEIN K-RELATED"/>
    <property type="match status" value="1"/>
</dbReference>
<evidence type="ECO:0000256" key="9">
    <source>
        <dbReference type="ARBA" id="ARBA00023136"/>
    </source>
</evidence>
<keyword evidence="5 10" id="KW-0997">Cell inner membrane</keyword>
<dbReference type="RefSeq" id="WP_279243167.1">
    <property type="nucleotide sequence ID" value="NZ_CP036501.1"/>
</dbReference>
<organism evidence="14 15">
    <name type="scientific">Candidatus Paraluminiphilus aquimaris</name>
    <dbReference type="NCBI Taxonomy" id="2518994"/>
    <lineage>
        <taxon>Bacteria</taxon>
        <taxon>Pseudomonadati</taxon>
        <taxon>Pseudomonadota</taxon>
        <taxon>Gammaproteobacteria</taxon>
        <taxon>Cellvibrionales</taxon>
        <taxon>Halieaceae</taxon>
        <taxon>Candidatus Paraluminiphilus</taxon>
    </lineage>
</organism>
<comment type="subcellular location">
    <subcellularLocation>
        <location evidence="1 10">Cell inner membrane</location>
    </subcellularLocation>
</comment>
<dbReference type="Pfam" id="PF21687">
    <property type="entry name" value="T2SSK_1st"/>
    <property type="match status" value="1"/>
</dbReference>
<dbReference type="InterPro" id="IPR005628">
    <property type="entry name" value="GspK"/>
</dbReference>
<evidence type="ECO:0000256" key="3">
    <source>
        <dbReference type="ARBA" id="ARBA00022448"/>
    </source>
</evidence>
<dbReference type="Proteomes" id="UP001317963">
    <property type="component" value="Chromosome"/>
</dbReference>
<dbReference type="PIRSF" id="PIRSF002786">
    <property type="entry name" value="XcpX"/>
    <property type="match status" value="1"/>
</dbReference>